<organism evidence="6 7">
    <name type="scientific">Acinetobacter bouvetii</name>
    <dbReference type="NCBI Taxonomy" id="202951"/>
    <lineage>
        <taxon>Bacteria</taxon>
        <taxon>Pseudomonadati</taxon>
        <taxon>Pseudomonadota</taxon>
        <taxon>Gammaproteobacteria</taxon>
        <taxon>Moraxellales</taxon>
        <taxon>Moraxellaceae</taxon>
        <taxon>Acinetobacter</taxon>
    </lineage>
</organism>
<dbReference type="GO" id="GO:0007155">
    <property type="term" value="P:cell adhesion"/>
    <property type="evidence" value="ECO:0007669"/>
    <property type="project" value="InterPro"/>
</dbReference>
<proteinExistence type="inferred from homology"/>
<gene>
    <name evidence="6" type="primary">hifA</name>
    <name evidence="6" type="ORF">SFB21_1348</name>
</gene>
<dbReference type="Pfam" id="PF16970">
    <property type="entry name" value="FimA"/>
    <property type="match status" value="1"/>
</dbReference>
<accession>A0A811GBQ2</accession>
<evidence type="ECO:0000256" key="3">
    <source>
        <dbReference type="ARBA" id="ARBA00022729"/>
    </source>
</evidence>
<keyword evidence="3 5" id="KW-0732">Signal</keyword>
<sequence>MKKFALIAALPVLAIAHANAADGTITINGLITDKTCNIVNNGGKDFTVNLPTVSKQTLANPGQVAGRTPFTIKLANCSEGKVATYFEPGATVDVNSGRLKNQDAAGAQNVQIQLLGANNQFLPITATTGANGAQANSQWVDVAKGGSADLNYYSEYYATGTASAGKVTTSVQYTIIYQ</sequence>
<evidence type="ECO:0000313" key="6">
    <source>
        <dbReference type="EMBL" id="CAB1213675.1"/>
    </source>
</evidence>
<name>A0A811GBQ2_9GAMM</name>
<reference evidence="6 7" key="1">
    <citation type="submission" date="2020-02" db="EMBL/GenBank/DDBJ databases">
        <authorList>
            <person name="Chaudhuri R."/>
        </authorList>
    </citation>
    <scope>NUCLEOTIDE SEQUENCE [LARGE SCALE GENOMIC DNA]</scope>
    <source>
        <strain evidence="6">SFB21</strain>
    </source>
</reference>
<feature type="signal peptide" evidence="5">
    <location>
        <begin position="1"/>
        <end position="20"/>
    </location>
</feature>
<evidence type="ECO:0000256" key="5">
    <source>
        <dbReference type="SAM" id="SignalP"/>
    </source>
</evidence>
<comment type="subcellular location">
    <subcellularLocation>
        <location evidence="1">Fimbrium</location>
    </subcellularLocation>
</comment>
<feature type="chain" id="PRO_5032902676" evidence="5">
    <location>
        <begin position="21"/>
        <end position="178"/>
    </location>
</feature>
<dbReference type="InterPro" id="IPR008966">
    <property type="entry name" value="Adhesion_dom_sf"/>
</dbReference>
<dbReference type="Proteomes" id="UP000489961">
    <property type="component" value="Unassembled WGS sequence"/>
</dbReference>
<dbReference type="SUPFAM" id="SSF49401">
    <property type="entry name" value="Bacterial adhesins"/>
    <property type="match status" value="1"/>
</dbReference>
<dbReference type="GO" id="GO:0009289">
    <property type="term" value="C:pilus"/>
    <property type="evidence" value="ECO:0007669"/>
    <property type="project" value="UniProtKB-SubCell"/>
</dbReference>
<dbReference type="AlphaFoldDB" id="A0A811GBQ2"/>
<dbReference type="RefSeq" id="WP_174559275.1">
    <property type="nucleotide sequence ID" value="NZ_CADDTS010000024.1"/>
</dbReference>
<keyword evidence="4" id="KW-0281">Fimbrium</keyword>
<comment type="similarity">
    <text evidence="2">Belongs to the fimbrial protein family.</text>
</comment>
<dbReference type="PANTHER" id="PTHR33420:SF3">
    <property type="entry name" value="FIMBRIAL SUBUNIT ELFA"/>
    <property type="match status" value="1"/>
</dbReference>
<comment type="caution">
    <text evidence="6">The sequence shown here is derived from an EMBL/GenBank/DDBJ whole genome shotgun (WGS) entry which is preliminary data.</text>
</comment>
<dbReference type="Gene3D" id="2.60.40.1090">
    <property type="entry name" value="Fimbrial-type adhesion domain"/>
    <property type="match status" value="1"/>
</dbReference>
<dbReference type="InterPro" id="IPR050263">
    <property type="entry name" value="Bact_Fimbrial_Adh_Pro"/>
</dbReference>
<dbReference type="InterPro" id="IPR036937">
    <property type="entry name" value="Adhesion_dom_fimbrial_sf"/>
</dbReference>
<evidence type="ECO:0000256" key="2">
    <source>
        <dbReference type="ARBA" id="ARBA00006671"/>
    </source>
</evidence>
<dbReference type="EMBL" id="CADDTS010000024">
    <property type="protein sequence ID" value="CAB1213675.1"/>
    <property type="molecule type" value="Genomic_DNA"/>
</dbReference>
<evidence type="ECO:0000313" key="7">
    <source>
        <dbReference type="Proteomes" id="UP000489961"/>
    </source>
</evidence>
<protein>
    <submittedName>
        <fullName evidence="6">Major fimbrial subunit</fullName>
    </submittedName>
</protein>
<evidence type="ECO:0000256" key="1">
    <source>
        <dbReference type="ARBA" id="ARBA00004561"/>
    </source>
</evidence>
<dbReference type="PANTHER" id="PTHR33420">
    <property type="entry name" value="FIMBRIAL SUBUNIT ELFA-RELATED"/>
    <property type="match status" value="1"/>
</dbReference>
<evidence type="ECO:0000256" key="4">
    <source>
        <dbReference type="ARBA" id="ARBA00023263"/>
    </source>
</evidence>
<dbReference type="InterPro" id="IPR039458">
    <property type="entry name" value="FimA-like"/>
</dbReference>